<feature type="compositionally biased region" description="Low complexity" evidence="6">
    <location>
        <begin position="141"/>
        <end position="165"/>
    </location>
</feature>
<proteinExistence type="predicted"/>
<dbReference type="PROSITE" id="PS50888">
    <property type="entry name" value="BHLH"/>
    <property type="match status" value="1"/>
</dbReference>
<feature type="region of interest" description="Disordered" evidence="6">
    <location>
        <begin position="137"/>
        <end position="198"/>
    </location>
</feature>
<comment type="subcellular location">
    <subcellularLocation>
        <location evidence="1">Nucleus</location>
    </subcellularLocation>
</comment>
<organism evidence="8 9">
    <name type="scientific">Coffea arabica</name>
    <name type="common">Arabian coffee</name>
    <dbReference type="NCBI Taxonomy" id="13443"/>
    <lineage>
        <taxon>Eukaryota</taxon>
        <taxon>Viridiplantae</taxon>
        <taxon>Streptophyta</taxon>
        <taxon>Embryophyta</taxon>
        <taxon>Tracheophyta</taxon>
        <taxon>Spermatophyta</taxon>
        <taxon>Magnoliopsida</taxon>
        <taxon>eudicotyledons</taxon>
        <taxon>Gunneridae</taxon>
        <taxon>Pentapetalae</taxon>
        <taxon>asterids</taxon>
        <taxon>lamiids</taxon>
        <taxon>Gentianales</taxon>
        <taxon>Rubiaceae</taxon>
        <taxon>Ixoroideae</taxon>
        <taxon>Gardenieae complex</taxon>
        <taxon>Bertiereae - Coffeeae clade</taxon>
        <taxon>Coffeeae</taxon>
        <taxon>Coffea</taxon>
    </lineage>
</organism>
<dbReference type="RefSeq" id="XP_027106832.1">
    <property type="nucleotide sequence ID" value="XM_027251031.2"/>
</dbReference>
<dbReference type="GO" id="GO:0000978">
    <property type="term" value="F:RNA polymerase II cis-regulatory region sequence-specific DNA binding"/>
    <property type="evidence" value="ECO:0007669"/>
    <property type="project" value="TreeGrafter"/>
</dbReference>
<dbReference type="AlphaFoldDB" id="A0A6P6VY82"/>
<dbReference type="GO" id="GO:0000981">
    <property type="term" value="F:DNA-binding transcription factor activity, RNA polymerase II-specific"/>
    <property type="evidence" value="ECO:0007669"/>
    <property type="project" value="TreeGrafter"/>
</dbReference>
<keyword evidence="4" id="KW-0804">Transcription</keyword>
<evidence type="ECO:0000256" key="1">
    <source>
        <dbReference type="ARBA" id="ARBA00004123"/>
    </source>
</evidence>
<feature type="region of interest" description="Disordered" evidence="6">
    <location>
        <begin position="212"/>
        <end position="231"/>
    </location>
</feature>
<evidence type="ECO:0000259" key="7">
    <source>
        <dbReference type="PROSITE" id="PS50888"/>
    </source>
</evidence>
<keyword evidence="5" id="KW-0539">Nucleus</keyword>
<dbReference type="InterPro" id="IPR011598">
    <property type="entry name" value="bHLH_dom"/>
</dbReference>
<feature type="compositionally biased region" description="Polar residues" evidence="6">
    <location>
        <begin position="358"/>
        <end position="371"/>
    </location>
</feature>
<keyword evidence="2" id="KW-0805">Transcription regulation</keyword>
<feature type="compositionally biased region" description="Low complexity" evidence="6">
    <location>
        <begin position="188"/>
        <end position="197"/>
    </location>
</feature>
<dbReference type="FunFam" id="4.10.280.10:FF:000021">
    <property type="entry name" value="Transcription factor bHLH130 family"/>
    <property type="match status" value="1"/>
</dbReference>
<dbReference type="OrthoDB" id="2019494at2759"/>
<dbReference type="Pfam" id="PF00010">
    <property type="entry name" value="HLH"/>
    <property type="match status" value="1"/>
</dbReference>
<dbReference type="SUPFAM" id="SSF47459">
    <property type="entry name" value="HLH, helix-loop-helix DNA-binding domain"/>
    <property type="match status" value="1"/>
</dbReference>
<dbReference type="PANTHER" id="PTHR16223:SF345">
    <property type="entry name" value="TRANSCRIPTION FACTOR BHLH130-LIKE"/>
    <property type="match status" value="1"/>
</dbReference>
<dbReference type="GO" id="GO:0005634">
    <property type="term" value="C:nucleus"/>
    <property type="evidence" value="ECO:0007669"/>
    <property type="project" value="UniProtKB-SubCell"/>
</dbReference>
<name>A0A6P6VY82_COFAR</name>
<accession>A0A6P6VY82</accession>
<keyword evidence="8" id="KW-1185">Reference proteome</keyword>
<dbReference type="SMART" id="SM00353">
    <property type="entry name" value="HLH"/>
    <property type="match status" value="1"/>
</dbReference>
<reference evidence="8" key="1">
    <citation type="journal article" date="2025" name="Foods">
        <title>Unveiling the Microbial Signatures of Arabica Coffee Cherries: Insights into Ripeness Specific Diversity, Functional Traits, and Implications for Quality and Safety.</title>
        <authorList>
            <consortium name="RefSeq"/>
            <person name="Tenea G.N."/>
            <person name="Cifuentes V."/>
            <person name="Reyes P."/>
            <person name="Cevallos-Vallejos M."/>
        </authorList>
    </citation>
    <scope>NUCLEOTIDE SEQUENCE [LARGE SCALE GENOMIC DNA]</scope>
</reference>
<dbReference type="GO" id="GO:0046983">
    <property type="term" value="F:protein dimerization activity"/>
    <property type="evidence" value="ECO:0007669"/>
    <property type="project" value="InterPro"/>
</dbReference>
<feature type="region of interest" description="Disordered" evidence="6">
    <location>
        <begin position="304"/>
        <end position="371"/>
    </location>
</feature>
<gene>
    <name evidence="9" type="primary">LOC113727059</name>
</gene>
<keyword evidence="3" id="KW-0238">DNA-binding</keyword>
<dbReference type="InterPro" id="IPR036638">
    <property type="entry name" value="HLH_DNA-bd_sf"/>
</dbReference>
<evidence type="ECO:0000313" key="8">
    <source>
        <dbReference type="Proteomes" id="UP001652660"/>
    </source>
</evidence>
<dbReference type="Proteomes" id="UP001652660">
    <property type="component" value="Chromosome 2c"/>
</dbReference>
<feature type="compositionally biased region" description="Polar residues" evidence="6">
    <location>
        <begin position="212"/>
        <end position="227"/>
    </location>
</feature>
<dbReference type="GeneID" id="113727059"/>
<sequence length="530" mass="57102">MPSIPSLGFTHISSSSLFPTKSSPKKNSPNPEILLISANILLLGLKISSNMYSPEAISRDISNNLMFSSNTSSGANSFRNGFLDGDFFKSSKEILNSSSDLFQQPASAAAAAHFQQQNGGLMRYRSAPSAYFASYLDSSKDNNNTTNTNTSGGSNTNGDSSESDSMFSAFLNEPTNESPYHHQRNNPHQHQQQVQPQGSCGAMKLEMNEVESNPSGMQQNRNGNGFCSSNSSSSTMVSVGYQAAVCAGGGTVVGSYTVPLGVENQGQVRMNSNANGSNLIRQSSSPAGFFSGFDAVGEVGNFRSGNGTNGEASSSTGGLNNRLNFNSGPSSSSRFMPSIAENGNQNGGTGSSEHRQLGNGNETNQGYVSSFLNDTWSDSPFNSLKRNRDGDMKVYSSFNGLENQDGGPRNQTPGLIHHLSLPKTAGEMAAIEKYMQFQQDSVPCKIRAKRGCATHPRSIAERMRRTRISERMKKLQELFPNMDKQTNTADMLDLAVEYIKDLQNQVQTLTETRAKCICSSKQPQCSHPAV</sequence>
<evidence type="ECO:0000256" key="6">
    <source>
        <dbReference type="SAM" id="MobiDB-lite"/>
    </source>
</evidence>
<feature type="domain" description="BHLH" evidence="7">
    <location>
        <begin position="452"/>
        <end position="502"/>
    </location>
</feature>
<dbReference type="Gene3D" id="4.10.280.10">
    <property type="entry name" value="Helix-loop-helix DNA-binding domain"/>
    <property type="match status" value="1"/>
</dbReference>
<dbReference type="PANTHER" id="PTHR16223">
    <property type="entry name" value="TRANSCRIPTION FACTOR BHLH83-RELATED"/>
    <property type="match status" value="1"/>
</dbReference>
<evidence type="ECO:0000256" key="5">
    <source>
        <dbReference type="ARBA" id="ARBA00023242"/>
    </source>
</evidence>
<protein>
    <recommendedName>
        <fullName evidence="7">BHLH domain-containing protein</fullName>
    </recommendedName>
</protein>
<feature type="compositionally biased region" description="Low complexity" evidence="6">
    <location>
        <begin position="324"/>
        <end position="338"/>
    </location>
</feature>
<evidence type="ECO:0000313" key="9">
    <source>
        <dbReference type="RefSeq" id="XP_027106832.1"/>
    </source>
</evidence>
<feature type="compositionally biased region" description="Polar residues" evidence="6">
    <location>
        <begin position="304"/>
        <end position="323"/>
    </location>
</feature>
<reference evidence="9" key="2">
    <citation type="submission" date="2025-08" db="UniProtKB">
        <authorList>
            <consortium name="RefSeq"/>
        </authorList>
    </citation>
    <scope>IDENTIFICATION</scope>
    <source>
        <tissue evidence="9">Leaves</tissue>
    </source>
</reference>
<evidence type="ECO:0000256" key="3">
    <source>
        <dbReference type="ARBA" id="ARBA00023125"/>
    </source>
</evidence>
<evidence type="ECO:0000256" key="2">
    <source>
        <dbReference type="ARBA" id="ARBA00023015"/>
    </source>
</evidence>
<evidence type="ECO:0000256" key="4">
    <source>
        <dbReference type="ARBA" id="ARBA00023163"/>
    </source>
</evidence>
<dbReference type="InterPro" id="IPR045843">
    <property type="entry name" value="IND-like"/>
</dbReference>